<evidence type="ECO:0000313" key="1">
    <source>
        <dbReference type="EMBL" id="CAD6991929.1"/>
    </source>
</evidence>
<dbReference type="EMBL" id="CAJHJT010000001">
    <property type="protein sequence ID" value="CAD6991929.1"/>
    <property type="molecule type" value="Genomic_DNA"/>
</dbReference>
<comment type="caution">
    <text evidence="1">The sequence shown here is derived from an EMBL/GenBank/DDBJ whole genome shotgun (WGS) entry which is preliminary data.</text>
</comment>
<name>A0A811TYW6_CERCA</name>
<sequence length="180" mass="19354">MRQLPIPPTAHHISVDVNAVAAVTAVAADRQISGADAALRQQNIRCNWLTGQSTPVNHLSCARVPAAAAATATTTEPLPQAMCDYQYNTARPSPWHPRSDRTLAMMANQQISCYILLQLNNKLPRNCTCQLQRICKTCKPSFGNPLPTMLGRSIVCDILAATAATVDLVSAVYSAKSAIK</sequence>
<organism evidence="1 2">
    <name type="scientific">Ceratitis capitata</name>
    <name type="common">Mediterranean fruit fly</name>
    <name type="synonym">Tephritis capitata</name>
    <dbReference type="NCBI Taxonomy" id="7213"/>
    <lineage>
        <taxon>Eukaryota</taxon>
        <taxon>Metazoa</taxon>
        <taxon>Ecdysozoa</taxon>
        <taxon>Arthropoda</taxon>
        <taxon>Hexapoda</taxon>
        <taxon>Insecta</taxon>
        <taxon>Pterygota</taxon>
        <taxon>Neoptera</taxon>
        <taxon>Endopterygota</taxon>
        <taxon>Diptera</taxon>
        <taxon>Brachycera</taxon>
        <taxon>Muscomorpha</taxon>
        <taxon>Tephritoidea</taxon>
        <taxon>Tephritidae</taxon>
        <taxon>Ceratitis</taxon>
        <taxon>Ceratitis</taxon>
    </lineage>
</organism>
<accession>A0A811TYW6</accession>
<proteinExistence type="predicted"/>
<protein>
    <submittedName>
        <fullName evidence="1">(Mediterranean fruit fly) hypothetical protein</fullName>
    </submittedName>
</protein>
<keyword evidence="2" id="KW-1185">Reference proteome</keyword>
<evidence type="ECO:0000313" key="2">
    <source>
        <dbReference type="Proteomes" id="UP000606786"/>
    </source>
</evidence>
<gene>
    <name evidence="1" type="ORF">CCAP1982_LOCUS819</name>
</gene>
<dbReference type="AlphaFoldDB" id="A0A811TYW6"/>
<dbReference type="Proteomes" id="UP000606786">
    <property type="component" value="Unassembled WGS sequence"/>
</dbReference>
<reference evidence="1" key="1">
    <citation type="submission" date="2020-11" db="EMBL/GenBank/DDBJ databases">
        <authorList>
            <person name="Whitehead M."/>
        </authorList>
    </citation>
    <scope>NUCLEOTIDE SEQUENCE</scope>
    <source>
        <strain evidence="1">EGII</strain>
    </source>
</reference>